<evidence type="ECO:0000313" key="5">
    <source>
        <dbReference type="Proteomes" id="UP000198625"/>
    </source>
</evidence>
<dbReference type="GO" id="GO:0030435">
    <property type="term" value="P:sporulation resulting in formation of a cellular spore"/>
    <property type="evidence" value="ECO:0007669"/>
    <property type="project" value="UniProtKB-KW"/>
</dbReference>
<dbReference type="AlphaFoldDB" id="A0A1H3JWY0"/>
<keyword evidence="5" id="KW-1185">Reference proteome</keyword>
<feature type="transmembrane region" description="Helical" evidence="3">
    <location>
        <begin position="61"/>
        <end position="79"/>
    </location>
</feature>
<evidence type="ECO:0000313" key="4">
    <source>
        <dbReference type="EMBL" id="SDY44433.1"/>
    </source>
</evidence>
<name>A0A1H3JWY0_9FIRM</name>
<dbReference type="GO" id="GO:0005886">
    <property type="term" value="C:plasma membrane"/>
    <property type="evidence" value="ECO:0007669"/>
    <property type="project" value="UniProtKB-SubCell"/>
</dbReference>
<dbReference type="GO" id="GO:0004190">
    <property type="term" value="F:aspartic-type endopeptidase activity"/>
    <property type="evidence" value="ECO:0007669"/>
    <property type="project" value="UniProtKB-KW"/>
</dbReference>
<dbReference type="Proteomes" id="UP000198625">
    <property type="component" value="Unassembled WGS sequence"/>
</dbReference>
<evidence type="ECO:0000256" key="2">
    <source>
        <dbReference type="PIRSR" id="PIRSR018571-1"/>
    </source>
</evidence>
<feature type="transmembrane region" description="Helical" evidence="3">
    <location>
        <begin position="34"/>
        <end position="55"/>
    </location>
</feature>
<dbReference type="InterPro" id="IPR005081">
    <property type="entry name" value="SpoIIGA"/>
</dbReference>
<feature type="transmembrane region" description="Helical" evidence="3">
    <location>
        <begin position="129"/>
        <end position="148"/>
    </location>
</feature>
<comment type="function">
    <text evidence="1">Probable aspartic protease that is responsible for the proteolytic cleavage of the RNA polymerase sigma E factor (SigE/spoIIGB) to yield the active peptide in the mother cell during sporulation. Responds to a signal from the forespore that is triggered by the extracellular signal protein SpoIIR.</text>
</comment>
<gene>
    <name evidence="4" type="ORF">SAMN05660462_00049</name>
</gene>
<dbReference type="STRING" id="415015.SAMN05660462_00049"/>
<accession>A0A1H3JWY0</accession>
<reference evidence="4 5" key="1">
    <citation type="submission" date="2016-10" db="EMBL/GenBank/DDBJ databases">
        <authorList>
            <person name="de Groot N.N."/>
        </authorList>
    </citation>
    <scope>NUCLEOTIDE SEQUENCE [LARGE SCALE GENOMIC DNA]</scope>
    <source>
        <strain evidence="4 5">DSM 21650</strain>
    </source>
</reference>
<keyword evidence="1" id="KW-0749">Sporulation</keyword>
<sequence length="301" mass="34362">MYIYAEYLLLENMLINYILLHLTKKFTKTEANNIRVLLASFIGAIYSLVIFFPSLKFMTKFIIKISVSILIIIVGFNPSKLKKFIRLISTFYVMAFIFAGASLALFYLAQAETYAGNGIFYIKDFPVKLLALAIFVSYTLIKTVWGYIHTFLAKGKTFIPIVVGLNSKSVEIVGLLDTGNMLRDPVTKTPVIIIQFNAIKELLPEQVQDIFKRYKENDLETISAIMVENMTNIKFRLIPYKSLGKENGMLIGFKPDKVIVKDDEDKIFCDIIVGIYNNTLSNDHNYVALLHPEMFIEKEVV</sequence>
<comment type="subcellular location">
    <subcellularLocation>
        <location evidence="1">Cell membrane</location>
    </subcellularLocation>
</comment>
<dbReference type="EMBL" id="FNQE01000001">
    <property type="protein sequence ID" value="SDY44433.1"/>
    <property type="molecule type" value="Genomic_DNA"/>
</dbReference>
<evidence type="ECO:0000256" key="3">
    <source>
        <dbReference type="SAM" id="Phobius"/>
    </source>
</evidence>
<keyword evidence="1" id="KW-1003">Cell membrane</keyword>
<keyword evidence="3" id="KW-1133">Transmembrane helix</keyword>
<keyword evidence="1 3" id="KW-0472">Membrane</keyword>
<protein>
    <recommendedName>
        <fullName evidence="1">Sporulation sigma-E factor-processing peptidase</fullName>
        <ecNumber evidence="1">3.4.23.-</ecNumber>
    </recommendedName>
    <alternativeName>
        <fullName evidence="1">Membrane-associated aspartic protease</fullName>
    </alternativeName>
    <alternativeName>
        <fullName evidence="1">Stage II sporulation protein GA</fullName>
    </alternativeName>
</protein>
<feature type="transmembrane region" description="Helical" evidence="3">
    <location>
        <begin position="91"/>
        <end position="109"/>
    </location>
</feature>
<dbReference type="NCBIfam" id="TIGR02854">
    <property type="entry name" value="spore_II_GA"/>
    <property type="match status" value="1"/>
</dbReference>
<keyword evidence="1" id="KW-0064">Aspartyl protease</keyword>
<keyword evidence="3" id="KW-0812">Transmembrane</keyword>
<dbReference type="EC" id="3.4.23.-" evidence="1"/>
<comment type="similarity">
    <text evidence="1">Belongs to the peptidase U4 family.</text>
</comment>
<evidence type="ECO:0000256" key="1">
    <source>
        <dbReference type="PIRNR" id="PIRNR018571"/>
    </source>
</evidence>
<dbReference type="Pfam" id="PF03419">
    <property type="entry name" value="Peptidase_U4"/>
    <property type="match status" value="1"/>
</dbReference>
<dbReference type="RefSeq" id="WP_244270420.1">
    <property type="nucleotide sequence ID" value="NZ_FNQE01000001.1"/>
</dbReference>
<keyword evidence="1" id="KW-0645">Protease</keyword>
<feature type="active site" evidence="2">
    <location>
        <position position="177"/>
    </location>
</feature>
<dbReference type="PIRSF" id="PIRSF018571">
    <property type="entry name" value="SpoIIGA"/>
    <property type="match status" value="1"/>
</dbReference>
<dbReference type="GO" id="GO:0030436">
    <property type="term" value="P:asexual sporulation"/>
    <property type="evidence" value="ECO:0007669"/>
    <property type="project" value="InterPro"/>
</dbReference>
<proteinExistence type="inferred from homology"/>
<dbReference type="GO" id="GO:0006508">
    <property type="term" value="P:proteolysis"/>
    <property type="evidence" value="ECO:0007669"/>
    <property type="project" value="UniProtKB-KW"/>
</dbReference>
<keyword evidence="1" id="KW-0378">Hydrolase</keyword>
<organism evidence="4 5">
    <name type="scientific">Proteiniborus ethanoligenes</name>
    <dbReference type="NCBI Taxonomy" id="415015"/>
    <lineage>
        <taxon>Bacteria</taxon>
        <taxon>Bacillati</taxon>
        <taxon>Bacillota</taxon>
        <taxon>Clostridia</taxon>
        <taxon>Eubacteriales</taxon>
        <taxon>Proteiniborus</taxon>
    </lineage>
</organism>